<evidence type="ECO:0000313" key="1">
    <source>
        <dbReference type="EMBL" id="OMJ67500.1"/>
    </source>
</evidence>
<name>A0A1R2ASX4_9CILI</name>
<accession>A0A1R2ASX4</accession>
<dbReference type="AlphaFoldDB" id="A0A1R2ASX4"/>
<gene>
    <name evidence="1" type="ORF">SteCoe_35324</name>
</gene>
<dbReference type="OrthoDB" id="10255449at2759"/>
<protein>
    <submittedName>
        <fullName evidence="1">Uncharacterized protein</fullName>
    </submittedName>
</protein>
<comment type="caution">
    <text evidence="1">The sequence shown here is derived from an EMBL/GenBank/DDBJ whole genome shotgun (WGS) entry which is preliminary data.</text>
</comment>
<sequence>MYYLPQNAEVCLEEVQVNVYDFDPELVQNDTSESGKLKVLSRLQSPQNLGSDYESLLLPALPCQDLLDSKLSYLGIGYLKAQSGISGIKSGKRSALIPDGDRFLRLKGCGNLTEGFTIEPMVYPEDKKEIRGCCFQNTVIREQFMTWKINQALKSEGYFTGNIPLKYWEYQTSEYSLIKKYCGVFVTLGEKRLGSHLLTGLFKLLHNIEGFYNKNILVKLFPESRKTTDGVLSTVKILKNLGPANMLLDTWTSQGVYKDNTNLFDLSICDLSSFIENKEFIGRYNLIELIRKLVNVVYRIGWEVGIVKRVLQDNYISWGYFIDHNPFEPHCNAHCNNFIILGPQSTNILAPVDFDMAFSKTEFISPIEGEGFGTNDIDLFENWVNCERNCLEYTLAGQENMANFVYGNQSESVLATAFRDLLVLAFRESFDKGQPRLGWQRDSNEDAIELCLRYSQDIIDY</sequence>
<dbReference type="Proteomes" id="UP000187209">
    <property type="component" value="Unassembled WGS sequence"/>
</dbReference>
<keyword evidence="2" id="KW-1185">Reference proteome</keyword>
<evidence type="ECO:0000313" key="2">
    <source>
        <dbReference type="Proteomes" id="UP000187209"/>
    </source>
</evidence>
<proteinExistence type="predicted"/>
<dbReference type="EMBL" id="MPUH01001487">
    <property type="protein sequence ID" value="OMJ67500.1"/>
    <property type="molecule type" value="Genomic_DNA"/>
</dbReference>
<reference evidence="1 2" key="1">
    <citation type="submission" date="2016-11" db="EMBL/GenBank/DDBJ databases">
        <title>The macronuclear genome of Stentor coeruleus: a giant cell with tiny introns.</title>
        <authorList>
            <person name="Slabodnick M."/>
            <person name="Ruby J.G."/>
            <person name="Reiff S.B."/>
            <person name="Swart E.C."/>
            <person name="Gosai S."/>
            <person name="Prabakaran S."/>
            <person name="Witkowska E."/>
            <person name="Larue G.E."/>
            <person name="Fisher S."/>
            <person name="Freeman R.M."/>
            <person name="Gunawardena J."/>
            <person name="Chu W."/>
            <person name="Stover N.A."/>
            <person name="Gregory B.D."/>
            <person name="Nowacki M."/>
            <person name="Derisi J."/>
            <person name="Roy S.W."/>
            <person name="Marshall W.F."/>
            <person name="Sood P."/>
        </authorList>
    </citation>
    <scope>NUCLEOTIDE SEQUENCE [LARGE SCALE GENOMIC DNA]</scope>
    <source>
        <strain evidence="1">WM001</strain>
    </source>
</reference>
<organism evidence="1 2">
    <name type="scientific">Stentor coeruleus</name>
    <dbReference type="NCBI Taxonomy" id="5963"/>
    <lineage>
        <taxon>Eukaryota</taxon>
        <taxon>Sar</taxon>
        <taxon>Alveolata</taxon>
        <taxon>Ciliophora</taxon>
        <taxon>Postciliodesmatophora</taxon>
        <taxon>Heterotrichea</taxon>
        <taxon>Heterotrichida</taxon>
        <taxon>Stentoridae</taxon>
        <taxon>Stentor</taxon>
    </lineage>
</organism>